<keyword evidence="1" id="KW-0732">Signal</keyword>
<dbReference type="SUPFAM" id="SSF55797">
    <property type="entry name" value="PR-1-like"/>
    <property type="match status" value="1"/>
</dbReference>
<organism evidence="2 3">
    <name type="scientific">Caenorhabditis nigoni</name>
    <dbReference type="NCBI Taxonomy" id="1611254"/>
    <lineage>
        <taxon>Eukaryota</taxon>
        <taxon>Metazoa</taxon>
        <taxon>Ecdysozoa</taxon>
        <taxon>Nematoda</taxon>
        <taxon>Chromadorea</taxon>
        <taxon>Rhabditida</taxon>
        <taxon>Rhabditina</taxon>
        <taxon>Rhabditomorpha</taxon>
        <taxon>Rhabditoidea</taxon>
        <taxon>Rhabditidae</taxon>
        <taxon>Peloderinae</taxon>
        <taxon>Caenorhabditis</taxon>
    </lineage>
</organism>
<dbReference type="EMBL" id="PDUG01000004">
    <property type="protein sequence ID" value="PIC31467.1"/>
    <property type="molecule type" value="Genomic_DNA"/>
</dbReference>
<evidence type="ECO:0008006" key="4">
    <source>
        <dbReference type="Google" id="ProtNLM"/>
    </source>
</evidence>
<dbReference type="Proteomes" id="UP000230233">
    <property type="component" value="Chromosome IV"/>
</dbReference>
<evidence type="ECO:0000256" key="1">
    <source>
        <dbReference type="SAM" id="SignalP"/>
    </source>
</evidence>
<dbReference type="InterPro" id="IPR035940">
    <property type="entry name" value="CAP_sf"/>
</dbReference>
<dbReference type="Gene3D" id="3.40.33.10">
    <property type="entry name" value="CAP"/>
    <property type="match status" value="1"/>
</dbReference>
<evidence type="ECO:0000313" key="3">
    <source>
        <dbReference type="Proteomes" id="UP000230233"/>
    </source>
</evidence>
<evidence type="ECO:0000313" key="2">
    <source>
        <dbReference type="EMBL" id="PIC31467.1"/>
    </source>
</evidence>
<gene>
    <name evidence="2" type="primary">Cnig_chr_IV.g12160</name>
    <name evidence="2" type="ORF">B9Z55_012160</name>
</gene>
<proteinExistence type="predicted"/>
<reference evidence="3" key="1">
    <citation type="submission" date="2017-10" db="EMBL/GenBank/DDBJ databases">
        <title>Rapid genome shrinkage in a self-fertile nematode reveals novel sperm competition proteins.</title>
        <authorList>
            <person name="Yin D."/>
            <person name="Schwarz E.M."/>
            <person name="Thomas C.G."/>
            <person name="Felde R.L."/>
            <person name="Korf I.F."/>
            <person name="Cutter A.D."/>
            <person name="Schartner C.M."/>
            <person name="Ralston E.J."/>
            <person name="Meyer B.J."/>
            <person name="Haag E.S."/>
        </authorList>
    </citation>
    <scope>NUCLEOTIDE SEQUENCE [LARGE SCALE GENOMIC DNA]</scope>
    <source>
        <strain evidence="3">JU1422</strain>
    </source>
</reference>
<dbReference type="AlphaFoldDB" id="A0A2G5TVZ4"/>
<comment type="caution">
    <text evidence="2">The sequence shown here is derived from an EMBL/GenBank/DDBJ whole genome shotgun (WGS) entry which is preliminary data.</text>
</comment>
<protein>
    <recommendedName>
        <fullName evidence="4">SCP domain-containing protein</fullName>
    </recommendedName>
</protein>
<feature type="chain" id="PRO_5013727733" description="SCP domain-containing protein" evidence="1">
    <location>
        <begin position="19"/>
        <end position="153"/>
    </location>
</feature>
<keyword evidence="3" id="KW-1185">Reference proteome</keyword>
<feature type="signal peptide" evidence="1">
    <location>
        <begin position="1"/>
        <end position="18"/>
    </location>
</feature>
<sequence length="153" mass="17144">MKFLPILILLLISYSSESEVSIFQHGATEMETEPIVHSMNWLRKKIAEERNIANMNELKWDHHLEQIAESLKCGDMENGPDYMVSIAPNEKLINQIFKIPLKKQDKAILKVLGGLAAPGQTGFACAEFFEKCSRKDGVEIDGICLSGPNLKNV</sequence>
<accession>A0A2G5TVZ4</accession>
<name>A0A2G5TVZ4_9PELO</name>